<dbReference type="GO" id="GO:0003723">
    <property type="term" value="F:RNA binding"/>
    <property type="evidence" value="ECO:0007669"/>
    <property type="project" value="UniProtKB-UniRule"/>
</dbReference>
<name>A0A9P6RVR0_9FUNG</name>
<dbReference type="PROSITE" id="PS50102">
    <property type="entry name" value="RRM"/>
    <property type="match status" value="1"/>
</dbReference>
<keyword evidence="2" id="KW-0694">RNA-binding</keyword>
<proteinExistence type="predicted"/>
<evidence type="ECO:0000313" key="7">
    <source>
        <dbReference type="Proteomes" id="UP000738325"/>
    </source>
</evidence>
<dbReference type="PROSITE" id="PS50158">
    <property type="entry name" value="ZF_CCHC"/>
    <property type="match status" value="2"/>
</dbReference>
<keyword evidence="7" id="KW-1185">Reference proteome</keyword>
<evidence type="ECO:0000256" key="1">
    <source>
        <dbReference type="PROSITE-ProRule" id="PRU00047"/>
    </source>
</evidence>
<dbReference type="InterPro" id="IPR036875">
    <property type="entry name" value="Znf_CCHC_sf"/>
</dbReference>
<feature type="compositionally biased region" description="Low complexity" evidence="3">
    <location>
        <begin position="183"/>
        <end position="205"/>
    </location>
</feature>
<evidence type="ECO:0000259" key="4">
    <source>
        <dbReference type="PROSITE" id="PS50102"/>
    </source>
</evidence>
<comment type="caution">
    <text evidence="6">The sequence shown here is derived from an EMBL/GenBank/DDBJ whole genome shotgun (WGS) entry which is preliminary data.</text>
</comment>
<dbReference type="OrthoDB" id="1099063at2759"/>
<dbReference type="Pfam" id="PF00098">
    <property type="entry name" value="zf-CCHC"/>
    <property type="match status" value="2"/>
</dbReference>
<feature type="region of interest" description="Disordered" evidence="3">
    <location>
        <begin position="1"/>
        <end position="35"/>
    </location>
</feature>
<evidence type="ECO:0000259" key="5">
    <source>
        <dbReference type="PROSITE" id="PS50158"/>
    </source>
</evidence>
<dbReference type="SUPFAM" id="SSF57756">
    <property type="entry name" value="Retrovirus zinc finger-like domains"/>
    <property type="match status" value="1"/>
</dbReference>
<dbReference type="Pfam" id="PF00076">
    <property type="entry name" value="RRM_1"/>
    <property type="match status" value="1"/>
</dbReference>
<dbReference type="Proteomes" id="UP000738325">
    <property type="component" value="Unassembled WGS sequence"/>
</dbReference>
<feature type="region of interest" description="Disordered" evidence="3">
    <location>
        <begin position="155"/>
        <end position="262"/>
    </location>
</feature>
<keyword evidence="1" id="KW-0862">Zinc</keyword>
<dbReference type="Pfam" id="PF10184">
    <property type="entry name" value="DUF2358"/>
    <property type="match status" value="1"/>
</dbReference>
<keyword evidence="1" id="KW-0863">Zinc-finger</keyword>
<keyword evidence="1" id="KW-0479">Metal-binding</keyword>
<dbReference type="Gene3D" id="4.10.60.10">
    <property type="entry name" value="Zinc finger, CCHC-type"/>
    <property type="match status" value="2"/>
</dbReference>
<dbReference type="InterPro" id="IPR012677">
    <property type="entry name" value="Nucleotide-bd_a/b_plait_sf"/>
</dbReference>
<dbReference type="InterPro" id="IPR000504">
    <property type="entry name" value="RRM_dom"/>
</dbReference>
<gene>
    <name evidence="6" type="ORF">BGZ99_007715</name>
</gene>
<dbReference type="Gene3D" id="3.30.70.330">
    <property type="match status" value="1"/>
</dbReference>
<reference evidence="6" key="1">
    <citation type="journal article" date="2020" name="Fungal Divers.">
        <title>Resolving the Mortierellaceae phylogeny through synthesis of multi-gene phylogenetics and phylogenomics.</title>
        <authorList>
            <person name="Vandepol N."/>
            <person name="Liber J."/>
            <person name="Desiro A."/>
            <person name="Na H."/>
            <person name="Kennedy M."/>
            <person name="Barry K."/>
            <person name="Grigoriev I.V."/>
            <person name="Miller A.N."/>
            <person name="O'Donnell K."/>
            <person name="Stajich J.E."/>
            <person name="Bonito G."/>
        </authorList>
    </citation>
    <scope>NUCLEOTIDE SEQUENCE</scope>
    <source>
        <strain evidence="6">REB-010B</strain>
    </source>
</reference>
<protein>
    <submittedName>
        <fullName evidence="6">Uncharacterized protein</fullName>
    </submittedName>
</protein>
<feature type="domain" description="CCHC-type" evidence="5">
    <location>
        <begin position="106"/>
        <end position="121"/>
    </location>
</feature>
<dbReference type="InterPro" id="IPR001878">
    <property type="entry name" value="Znf_CCHC"/>
</dbReference>
<feature type="compositionally biased region" description="Pro residues" evidence="3">
    <location>
        <begin position="1"/>
        <end position="12"/>
    </location>
</feature>
<dbReference type="InterPro" id="IPR035979">
    <property type="entry name" value="RBD_domain_sf"/>
</dbReference>
<sequence length="596" mass="65057">MSALPPPPPPPLQAEGGAPASASSTHSTVYVGHLSGRTERRDVEELFEKYGRLVSVELKHGGFAFVEYEDPRDADDSVSKLNGYELDGNKISVEWSRRSGGPGSGCFLCNQTGHWARECPEAREKGMDVKSGKCFKCGEPGHLARFCRGQDMRRQSGGAAAPYSDYRRGPPPPPPSRYGGRGRSPVPYGGRDPYEYSYRGRGYSRSPDRGYGGAPSSGYRQRSPYRPSGPSGGYRGRSPSPYYRDSGRGRSPSPYGCSDPRSSTLHSSAWYARAISTQSDQKDPVLKYFGHEDDHISPQEYKIRVGTAIRALRVELPRFFQDGVRTKSIYASNIRLIEASHTNVTLQGKPIYLLLAGAVRWSFKMWFRDLEFEIQSIRVNGRGGTGLKGMDSGGNYDGAQASFSSLPSISSPYCTLANTTTHFTSGTATFGPMTSKQHIAQLSKPSDCTEHHHPTLEAIYDAGTIDRLDGTVGSAGIGNSNNGKDAAPIPIPPATIVTVRWTMKGTTRPSVVLTSSGPTPPPPSSYEGVFVYEFNDHGLIDEHRIENIMPSPSPEAIQRAFAWWGWLLSRTRPAAAAASDEVETRKRLGLGYIANR</sequence>
<accession>A0A9P6RVR0</accession>
<dbReference type="GO" id="GO:0008270">
    <property type="term" value="F:zinc ion binding"/>
    <property type="evidence" value="ECO:0007669"/>
    <property type="project" value="UniProtKB-KW"/>
</dbReference>
<dbReference type="PANTHER" id="PTHR48038">
    <property type="entry name" value="RIBONUCLEOPROTEIN RB97D"/>
    <property type="match status" value="1"/>
</dbReference>
<dbReference type="SUPFAM" id="SSF54928">
    <property type="entry name" value="RNA-binding domain, RBD"/>
    <property type="match status" value="1"/>
</dbReference>
<dbReference type="SMART" id="SM00343">
    <property type="entry name" value="ZnF_C2HC"/>
    <property type="match status" value="2"/>
</dbReference>
<evidence type="ECO:0000256" key="3">
    <source>
        <dbReference type="SAM" id="MobiDB-lite"/>
    </source>
</evidence>
<feature type="domain" description="RRM" evidence="4">
    <location>
        <begin position="27"/>
        <end position="98"/>
    </location>
</feature>
<organism evidence="6 7">
    <name type="scientific">Dissophora globulifera</name>
    <dbReference type="NCBI Taxonomy" id="979702"/>
    <lineage>
        <taxon>Eukaryota</taxon>
        <taxon>Fungi</taxon>
        <taxon>Fungi incertae sedis</taxon>
        <taxon>Mucoromycota</taxon>
        <taxon>Mortierellomycotina</taxon>
        <taxon>Mortierellomycetes</taxon>
        <taxon>Mortierellales</taxon>
        <taxon>Mortierellaceae</taxon>
        <taxon>Dissophora</taxon>
    </lineage>
</organism>
<dbReference type="EMBL" id="JAAAIP010000057">
    <property type="protein sequence ID" value="KAG0327385.1"/>
    <property type="molecule type" value="Genomic_DNA"/>
</dbReference>
<dbReference type="AlphaFoldDB" id="A0A9P6RVR0"/>
<feature type="domain" description="CCHC-type" evidence="5">
    <location>
        <begin position="133"/>
        <end position="148"/>
    </location>
</feature>
<dbReference type="SMART" id="SM00360">
    <property type="entry name" value="RRM"/>
    <property type="match status" value="1"/>
</dbReference>
<evidence type="ECO:0000256" key="2">
    <source>
        <dbReference type="PROSITE-ProRule" id="PRU00176"/>
    </source>
</evidence>
<evidence type="ECO:0000313" key="6">
    <source>
        <dbReference type="EMBL" id="KAG0327385.1"/>
    </source>
</evidence>
<dbReference type="PANTHER" id="PTHR48038:SF1">
    <property type="entry name" value="RIBONUCLEOPROTEIN RB97D"/>
    <property type="match status" value="1"/>
</dbReference>
<dbReference type="InterPro" id="IPR018790">
    <property type="entry name" value="DUF2358"/>
</dbReference>